<protein>
    <submittedName>
        <fullName evidence="15">Cell division FtsK/SpoIIIE</fullName>
    </submittedName>
</protein>
<keyword evidence="13" id="KW-1133">Transmembrane helix</keyword>
<evidence type="ECO:0000256" key="2">
    <source>
        <dbReference type="ARBA" id="ARBA00006474"/>
    </source>
</evidence>
<comment type="subunit">
    <text evidence="10">Homohexamer. Forms a ring that surrounds DNA.</text>
</comment>
<dbReference type="GO" id="GO:0003677">
    <property type="term" value="F:DNA binding"/>
    <property type="evidence" value="ECO:0007669"/>
    <property type="project" value="UniProtKB-KW"/>
</dbReference>
<dbReference type="InterPro" id="IPR036388">
    <property type="entry name" value="WH-like_DNA-bd_sf"/>
</dbReference>
<feature type="transmembrane region" description="Helical" evidence="13">
    <location>
        <begin position="12"/>
        <end position="31"/>
    </location>
</feature>
<evidence type="ECO:0000256" key="12">
    <source>
        <dbReference type="SAM" id="MobiDB-lite"/>
    </source>
</evidence>
<feature type="transmembrane region" description="Helical" evidence="13">
    <location>
        <begin position="94"/>
        <end position="112"/>
    </location>
</feature>
<dbReference type="GO" id="GO:0051301">
    <property type="term" value="P:cell division"/>
    <property type="evidence" value="ECO:0007669"/>
    <property type="project" value="UniProtKB-KW"/>
</dbReference>
<dbReference type="InterPro" id="IPR036390">
    <property type="entry name" value="WH_DNA-bd_sf"/>
</dbReference>
<evidence type="ECO:0000256" key="13">
    <source>
        <dbReference type="SAM" id="Phobius"/>
    </source>
</evidence>
<dbReference type="PANTHER" id="PTHR22683">
    <property type="entry name" value="SPORULATION PROTEIN RELATED"/>
    <property type="match status" value="1"/>
</dbReference>
<keyword evidence="7" id="KW-0238">DNA-binding</keyword>
<feature type="compositionally biased region" description="Low complexity" evidence="12">
    <location>
        <begin position="339"/>
        <end position="352"/>
    </location>
</feature>
<dbReference type="GO" id="GO:0005886">
    <property type="term" value="C:plasma membrane"/>
    <property type="evidence" value="ECO:0007669"/>
    <property type="project" value="UniProtKB-SubCell"/>
</dbReference>
<comment type="function">
    <text evidence="9">Essential cell division protein that coordinates cell division and chromosome segregation. The N-terminus is involved in assembly of the cell-division machinery. The C-terminus functions as a DNA motor that moves dsDNA in an ATP-dependent manner towards the dif recombination site, which is located within the replication terminus region. Translocation stops specifically at Xer-dif sites, where FtsK interacts with the Xer recombinase, allowing activation of chromosome unlinking by recombination. FtsK orienting polar sequences (KOPS) guide the direction of DNA translocation. FtsK can remove proteins from DNA as it translocates, but translocation stops specifically at XerCD-dif site, thereby preventing removal of XerC and XerD from dif.</text>
</comment>
<dbReference type="Pfam" id="PF09397">
    <property type="entry name" value="FtsK_gamma"/>
    <property type="match status" value="1"/>
</dbReference>
<feature type="binding site" evidence="11">
    <location>
        <begin position="1077"/>
        <end position="1084"/>
    </location>
    <ligand>
        <name>ATP</name>
        <dbReference type="ChEBI" id="CHEBI:30616"/>
    </ligand>
</feature>
<feature type="transmembrane region" description="Helical" evidence="13">
    <location>
        <begin position="51"/>
        <end position="73"/>
    </location>
</feature>
<dbReference type="Pfam" id="PF17854">
    <property type="entry name" value="FtsK_alpha"/>
    <property type="match status" value="1"/>
</dbReference>
<feature type="region of interest" description="Disordered" evidence="12">
    <location>
        <begin position="879"/>
        <end position="918"/>
    </location>
</feature>
<feature type="compositionally biased region" description="Low complexity" evidence="12">
    <location>
        <begin position="708"/>
        <end position="730"/>
    </location>
</feature>
<feature type="compositionally biased region" description="Low complexity" evidence="12">
    <location>
        <begin position="221"/>
        <end position="236"/>
    </location>
</feature>
<evidence type="ECO:0000256" key="8">
    <source>
        <dbReference type="ARBA" id="ARBA00023306"/>
    </source>
</evidence>
<accession>A0A1N7S0N9</accession>
<keyword evidence="6 11" id="KW-0067">ATP-binding</keyword>
<feature type="region of interest" description="Disordered" evidence="12">
    <location>
        <begin position="706"/>
        <end position="780"/>
    </location>
</feature>
<evidence type="ECO:0000313" key="15">
    <source>
        <dbReference type="EMBL" id="SIT40537.1"/>
    </source>
</evidence>
<evidence type="ECO:0000256" key="1">
    <source>
        <dbReference type="ARBA" id="ARBA00004533"/>
    </source>
</evidence>
<dbReference type="InterPro" id="IPR027417">
    <property type="entry name" value="P-loop_NTPase"/>
</dbReference>
<keyword evidence="13" id="KW-0812">Transmembrane</keyword>
<dbReference type="PANTHER" id="PTHR22683:SF41">
    <property type="entry name" value="DNA TRANSLOCASE FTSK"/>
    <property type="match status" value="1"/>
</dbReference>
<feature type="region of interest" description="Disordered" evidence="12">
    <location>
        <begin position="799"/>
        <end position="832"/>
    </location>
</feature>
<gene>
    <name evidence="15" type="ORF">BN2476_240215</name>
</gene>
<dbReference type="GO" id="GO:0005524">
    <property type="term" value="F:ATP binding"/>
    <property type="evidence" value="ECO:0007669"/>
    <property type="project" value="UniProtKB-UniRule"/>
</dbReference>
<reference evidence="15" key="1">
    <citation type="submission" date="2016-12" db="EMBL/GenBank/DDBJ databases">
        <authorList>
            <person name="Moulin L."/>
        </authorList>
    </citation>
    <scope>NUCLEOTIDE SEQUENCE [LARGE SCALE GENOMIC DNA]</scope>
    <source>
        <strain evidence="15">STM 7183</strain>
    </source>
</reference>
<dbReference type="Pfam" id="PF01580">
    <property type="entry name" value="FtsK_SpoIIIE"/>
    <property type="match status" value="1"/>
</dbReference>
<dbReference type="SUPFAM" id="SSF46785">
    <property type="entry name" value="Winged helix' DNA-binding domain"/>
    <property type="match status" value="1"/>
</dbReference>
<dbReference type="Gene3D" id="1.10.10.10">
    <property type="entry name" value="Winged helix-like DNA-binding domain superfamily/Winged helix DNA-binding domain"/>
    <property type="match status" value="1"/>
</dbReference>
<dbReference type="SUPFAM" id="SSF52540">
    <property type="entry name" value="P-loop containing nucleoside triphosphate hydrolases"/>
    <property type="match status" value="1"/>
</dbReference>
<keyword evidence="13" id="KW-0472">Membrane</keyword>
<dbReference type="PROSITE" id="PS50901">
    <property type="entry name" value="FTSK"/>
    <property type="match status" value="1"/>
</dbReference>
<feature type="compositionally biased region" description="Polar residues" evidence="12">
    <location>
        <begin position="353"/>
        <end position="364"/>
    </location>
</feature>
<evidence type="ECO:0000256" key="5">
    <source>
        <dbReference type="ARBA" id="ARBA00022829"/>
    </source>
</evidence>
<feature type="compositionally biased region" description="Polar residues" evidence="12">
    <location>
        <begin position="630"/>
        <end position="647"/>
    </location>
</feature>
<keyword evidence="3 15" id="KW-0132">Cell division</keyword>
<dbReference type="FunFam" id="3.40.50.300:FF:000209">
    <property type="entry name" value="Cell division protein FtsK"/>
    <property type="match status" value="1"/>
</dbReference>
<dbReference type="Gene3D" id="3.30.980.40">
    <property type="match status" value="1"/>
</dbReference>
<proteinExistence type="inferred from homology"/>
<comment type="similarity">
    <text evidence="2">Belongs to the FtsK/SpoIIIE/SftA family.</text>
</comment>
<dbReference type="InterPro" id="IPR003593">
    <property type="entry name" value="AAA+_ATPase"/>
</dbReference>
<feature type="domain" description="FtsK" evidence="14">
    <location>
        <begin position="1060"/>
        <end position="1269"/>
    </location>
</feature>
<sequence length="1416" mass="145359">MRARHSLMSSMQTVVFGWFGASAVWFLPLIWRLVKSVLPGGAGLRGPGTIRLWLGFVCVLVASCTLEASLIDAQGLDAFGHALAAGLTRLMGRVATPIVMLGLLGLALPWLIGFRWSSFVAWANDAFGLGLSKRAHDDEPRSHQRAVADTAPAHSSAPINTMAPKNNGRYARPTVWRPPSTTRGAGAAAAGAAGAAAAQEAMGMPSGASAGSSSGTVAVGVGRGTASGTTSGTASGMTGGVAGSRAAGRQPSRPTPWTPAEPTAPAGWLSADAQRPHSRASTPASMESARVAATPPTVFGSTAALQSSKAAAAQAAGRGVSVNPAVSSARAASLRAATLAQSGRSQSRQSISTVPSSSAQTTRPASPPGLPTARRDMSGFRAPAYTRANPAAQPAAPTTSVQETLRSIEENAARWTTLAGASLARRSAGDPTRIAETRPSATAVDQAAGVQTPPVAAPVAFVAPVPQTGMNAAASTTGSGVAANAAAVTAVDQAVSALEAAIGARHAGDASTVAPQSDAADAIAPVQPSAVANAATATGLAAVQGSASEDEPRASTANAAVEAASLTAHKADTPAASPPLSAEASDSTAGQSPDASRAAESVAHSEAAAAALEETNEDAATRNEAPRAPTTANVVADTQQANVTTPESAPLGDNAISSVEPQPHVGTAHVKTQSQTAEPAIEPACTTPSSSIANEIPAAHVDHEPADTARATASSTATATPSADHAPTTDQVAASNKLDPQRNHPAAAHSHTADEETESSTEIAGQQREHAQAHEAAASRLAPWDAITQSVTLLRAASSHDRAPVSNASAYDDPIAPLHPTGPLTIAGNPPDVEPADFANEEPQAHVASNIVRFPVAAPVAPTQAPVQHAAVSLAHPAPLYDEAPTPTQTPNAEDAPQAPAPRPGVRGHSGPSFEFHAPSASHIELPSLDLLAPASADAEPVSEEKLAETSALIEQRLQEFKVPVTVVGASAGPVITRFEVDPALGVRGSQIVGLMKDLSRGLGLTSIRVVETIPGKTCMGLELPNAKRQTIRLSEILQADVYQKSASNLTLAMGKDITGHPVVTDLAKAPHMLVAGTTGSGKSVAINAMIVSLLYKATPEDVRLIMIDPKMLELSVYEGIPHLLAPVVTDMKLAANALNWCVGEMEKRYRLMSAVGVRNLQGFNQKIRDAEAKEKKIGNPFSLTPDAPEPLSPLPLIVVVIDELADLMMVAGKKIEELIARLAQKARAAGIHLILATQRPSVDVITGLIKANIPTRVAFQVSSKIDSRTILDQMGAESLLGQGDMLFLPPGTGYPQRVHGAFVADEEVHRIVEHLKQFGEPEYVEGILDGPATEGGGAGQDLFGETPDAEADPLYDEAVAFVVRTRRASISAVQRQLRIGYNRAARLVEQMETAGLVSAMGINGSREVLAPGPAE</sequence>
<feature type="compositionally biased region" description="Low complexity" evidence="12">
    <location>
        <begin position="595"/>
        <end position="613"/>
    </location>
</feature>
<evidence type="ECO:0000259" key="14">
    <source>
        <dbReference type="PROSITE" id="PS50901"/>
    </source>
</evidence>
<name>A0A1N7S0N9_9BURK</name>
<dbReference type="GO" id="GO:0007059">
    <property type="term" value="P:chromosome segregation"/>
    <property type="evidence" value="ECO:0007669"/>
    <property type="project" value="UniProtKB-KW"/>
</dbReference>
<dbReference type="InterPro" id="IPR041027">
    <property type="entry name" value="FtsK_alpha"/>
</dbReference>
<keyword evidence="8" id="KW-0131">Cell cycle</keyword>
<dbReference type="CDD" id="cd01127">
    <property type="entry name" value="TrwB_TraG_TraD_VirD4"/>
    <property type="match status" value="1"/>
</dbReference>
<evidence type="ECO:0000256" key="4">
    <source>
        <dbReference type="ARBA" id="ARBA00022741"/>
    </source>
</evidence>
<dbReference type="Gene3D" id="3.40.50.300">
    <property type="entry name" value="P-loop containing nucleotide triphosphate hydrolases"/>
    <property type="match status" value="1"/>
</dbReference>
<keyword evidence="4 11" id="KW-0547">Nucleotide-binding</keyword>
<evidence type="ECO:0000256" key="3">
    <source>
        <dbReference type="ARBA" id="ARBA00022618"/>
    </source>
</evidence>
<dbReference type="InterPro" id="IPR002543">
    <property type="entry name" value="FtsK_dom"/>
</dbReference>
<evidence type="ECO:0000256" key="9">
    <source>
        <dbReference type="ARBA" id="ARBA00024784"/>
    </source>
</evidence>
<evidence type="ECO:0000256" key="7">
    <source>
        <dbReference type="ARBA" id="ARBA00023125"/>
    </source>
</evidence>
<comment type="caution">
    <text evidence="15">The sequence shown here is derived from an EMBL/GenBank/DDBJ whole genome shotgun (WGS) entry which is preliminary data.</text>
</comment>
<dbReference type="Proteomes" id="UP000195569">
    <property type="component" value="Unassembled WGS sequence"/>
</dbReference>
<comment type="subcellular location">
    <subcellularLocation>
        <location evidence="1">Cell inner membrane</location>
    </subcellularLocation>
</comment>
<feature type="region of interest" description="Disordered" evidence="12">
    <location>
        <begin position="339"/>
        <end position="376"/>
    </location>
</feature>
<dbReference type="SMART" id="SM00843">
    <property type="entry name" value="Ftsk_gamma"/>
    <property type="match status" value="1"/>
</dbReference>
<evidence type="ECO:0000313" key="16">
    <source>
        <dbReference type="Proteomes" id="UP000195569"/>
    </source>
</evidence>
<feature type="region of interest" description="Disordered" evidence="12">
    <location>
        <begin position="221"/>
        <end position="289"/>
    </location>
</feature>
<feature type="compositionally biased region" description="Low complexity" evidence="12">
    <location>
        <begin position="570"/>
        <end position="587"/>
    </location>
</feature>
<feature type="region of interest" description="Disordered" evidence="12">
    <location>
        <begin position="138"/>
        <end position="187"/>
    </location>
</feature>
<evidence type="ECO:0000256" key="10">
    <source>
        <dbReference type="ARBA" id="ARBA00025923"/>
    </source>
</evidence>
<dbReference type="EMBL" id="CYGY02000024">
    <property type="protein sequence ID" value="SIT40537.1"/>
    <property type="molecule type" value="Genomic_DNA"/>
</dbReference>
<keyword evidence="5" id="KW-0159">Chromosome partition</keyword>
<dbReference type="InterPro" id="IPR050206">
    <property type="entry name" value="FtsK/SpoIIIE/SftA"/>
</dbReference>
<evidence type="ECO:0000256" key="6">
    <source>
        <dbReference type="ARBA" id="ARBA00022840"/>
    </source>
</evidence>
<feature type="region of interest" description="Disordered" evidence="12">
    <location>
        <begin position="570"/>
        <end position="690"/>
    </location>
</feature>
<keyword evidence="16" id="KW-1185">Reference proteome</keyword>
<organism evidence="15 16">
    <name type="scientific">Paraburkholderia piptadeniae</name>
    <dbReference type="NCBI Taxonomy" id="1701573"/>
    <lineage>
        <taxon>Bacteria</taxon>
        <taxon>Pseudomonadati</taxon>
        <taxon>Pseudomonadota</taxon>
        <taxon>Betaproteobacteria</taxon>
        <taxon>Burkholderiales</taxon>
        <taxon>Burkholderiaceae</taxon>
        <taxon>Paraburkholderia</taxon>
    </lineage>
</organism>
<evidence type="ECO:0000256" key="11">
    <source>
        <dbReference type="PROSITE-ProRule" id="PRU00289"/>
    </source>
</evidence>
<dbReference type="InterPro" id="IPR018541">
    <property type="entry name" value="Ftsk_gamma"/>
</dbReference>
<dbReference type="SMART" id="SM00382">
    <property type="entry name" value="AAA"/>
    <property type="match status" value="1"/>
</dbReference>